<dbReference type="InterPro" id="IPR050950">
    <property type="entry name" value="HTH-type_LysR_regulators"/>
</dbReference>
<dbReference type="InterPro" id="IPR000847">
    <property type="entry name" value="LysR_HTH_N"/>
</dbReference>
<accession>A0AAE2YPU1</accession>
<dbReference type="PANTHER" id="PTHR30419">
    <property type="entry name" value="HTH-TYPE TRANSCRIPTIONAL REGULATOR YBHD"/>
    <property type="match status" value="1"/>
</dbReference>
<dbReference type="AlphaFoldDB" id="A0AAE2YPU1"/>
<evidence type="ECO:0000259" key="5">
    <source>
        <dbReference type="PROSITE" id="PS50931"/>
    </source>
</evidence>
<reference evidence="6" key="1">
    <citation type="journal article" date="2021" name="ISME J.">
        <title>Genomic evolution of the class Acidithiobacillia: deep-branching Proteobacteria living in extreme acidic conditions.</title>
        <authorList>
            <person name="Moya-Beltran A."/>
            <person name="Beard S."/>
            <person name="Rojas-Villalobos C."/>
            <person name="Issotta F."/>
            <person name="Gallardo Y."/>
            <person name="Ulloa R."/>
            <person name="Giaveno A."/>
            <person name="Degli Esposti M."/>
            <person name="Johnson D.B."/>
            <person name="Quatrini R."/>
        </authorList>
    </citation>
    <scope>NUCLEOTIDE SEQUENCE</scope>
    <source>
        <strain evidence="6">VAN18-1</strain>
    </source>
</reference>
<organism evidence="6 7">
    <name type="scientific">Igneacidithiobacillus copahuensis</name>
    <dbReference type="NCBI Taxonomy" id="2724909"/>
    <lineage>
        <taxon>Bacteria</taxon>
        <taxon>Pseudomonadati</taxon>
        <taxon>Pseudomonadota</taxon>
        <taxon>Acidithiobacillia</taxon>
        <taxon>Acidithiobacillales</taxon>
        <taxon>Acidithiobacillaceae</taxon>
        <taxon>Igneacidithiobacillus</taxon>
    </lineage>
</organism>
<evidence type="ECO:0000256" key="1">
    <source>
        <dbReference type="ARBA" id="ARBA00009437"/>
    </source>
</evidence>
<dbReference type="InterPro" id="IPR036388">
    <property type="entry name" value="WH-like_DNA-bd_sf"/>
</dbReference>
<dbReference type="Gene3D" id="3.40.190.290">
    <property type="match status" value="1"/>
</dbReference>
<dbReference type="RefSeq" id="WP_215870760.1">
    <property type="nucleotide sequence ID" value="NZ_JAAXYO010000107.1"/>
</dbReference>
<evidence type="ECO:0000256" key="3">
    <source>
        <dbReference type="ARBA" id="ARBA00023125"/>
    </source>
</evidence>
<dbReference type="EMBL" id="JAAXYO010000107">
    <property type="protein sequence ID" value="MBU2788102.1"/>
    <property type="molecule type" value="Genomic_DNA"/>
</dbReference>
<dbReference type="SUPFAM" id="SSF53850">
    <property type="entry name" value="Periplasmic binding protein-like II"/>
    <property type="match status" value="1"/>
</dbReference>
<dbReference type="PROSITE" id="PS50931">
    <property type="entry name" value="HTH_LYSR"/>
    <property type="match status" value="1"/>
</dbReference>
<keyword evidence="4" id="KW-0804">Transcription</keyword>
<evidence type="ECO:0000313" key="6">
    <source>
        <dbReference type="EMBL" id="MBU2788102.1"/>
    </source>
</evidence>
<dbReference type="InterPro" id="IPR005119">
    <property type="entry name" value="LysR_subst-bd"/>
</dbReference>
<proteinExistence type="inferred from homology"/>
<evidence type="ECO:0000256" key="2">
    <source>
        <dbReference type="ARBA" id="ARBA00023015"/>
    </source>
</evidence>
<gene>
    <name evidence="6" type="ORF">HFQ13_07780</name>
</gene>
<sequence>MWAFSRFVRYFDAAARHGSMRKAGEVLHISSSSVDRQILHIEEEIGVPLFERQSQGLRLTAAGEQVLHALRKWQNEMQSLQSRIEDLKGIRRGTVALATIEGAASEFVASAILEFHQRYPGVTFEVQVYGAQQVTETVLRGDVDFGLTINPRLSPGLRILERRDFRIGAVLAPDHPLVAQSSIRLSDCMPYKLVIADTSLDLRVIVNQILARASAQPEVIASSNSILLMKELVRRGLGVGLLTKMDAGKEISAGELVYVPLADRHIPSSVLSLCMSAERQLSLPAAALLEILQDRLPSW</sequence>
<keyword evidence="2" id="KW-0805">Transcription regulation</keyword>
<evidence type="ECO:0000313" key="7">
    <source>
        <dbReference type="Proteomes" id="UP001197378"/>
    </source>
</evidence>
<keyword evidence="7" id="KW-1185">Reference proteome</keyword>
<protein>
    <submittedName>
        <fullName evidence="6">LysR family transcriptional regulator</fullName>
    </submittedName>
</protein>
<comment type="similarity">
    <text evidence="1">Belongs to the LysR transcriptional regulatory family.</text>
</comment>
<keyword evidence="3" id="KW-0238">DNA-binding</keyword>
<dbReference type="GO" id="GO:0003677">
    <property type="term" value="F:DNA binding"/>
    <property type="evidence" value="ECO:0007669"/>
    <property type="project" value="UniProtKB-KW"/>
</dbReference>
<evidence type="ECO:0000256" key="4">
    <source>
        <dbReference type="ARBA" id="ARBA00023163"/>
    </source>
</evidence>
<dbReference type="GO" id="GO:0003700">
    <property type="term" value="F:DNA-binding transcription factor activity"/>
    <property type="evidence" value="ECO:0007669"/>
    <property type="project" value="InterPro"/>
</dbReference>
<dbReference type="Gene3D" id="1.10.10.10">
    <property type="entry name" value="Winged helix-like DNA-binding domain superfamily/Winged helix DNA-binding domain"/>
    <property type="match status" value="1"/>
</dbReference>
<name>A0AAE2YPU1_9PROT</name>
<dbReference type="Pfam" id="PF00126">
    <property type="entry name" value="HTH_1"/>
    <property type="match status" value="1"/>
</dbReference>
<comment type="caution">
    <text evidence="6">The sequence shown here is derived from an EMBL/GenBank/DDBJ whole genome shotgun (WGS) entry which is preliminary data.</text>
</comment>
<dbReference type="InterPro" id="IPR036390">
    <property type="entry name" value="WH_DNA-bd_sf"/>
</dbReference>
<dbReference type="GO" id="GO:0005829">
    <property type="term" value="C:cytosol"/>
    <property type="evidence" value="ECO:0007669"/>
    <property type="project" value="TreeGrafter"/>
</dbReference>
<dbReference type="Pfam" id="PF03466">
    <property type="entry name" value="LysR_substrate"/>
    <property type="match status" value="1"/>
</dbReference>
<feature type="domain" description="HTH lysR-type" evidence="5">
    <location>
        <begin position="9"/>
        <end position="60"/>
    </location>
</feature>
<dbReference type="Proteomes" id="UP001197378">
    <property type="component" value="Unassembled WGS sequence"/>
</dbReference>
<dbReference type="SUPFAM" id="SSF46785">
    <property type="entry name" value="Winged helix' DNA-binding domain"/>
    <property type="match status" value="1"/>
</dbReference>